<protein>
    <submittedName>
        <fullName evidence="1">Uncharacterized protein</fullName>
    </submittedName>
</protein>
<name>A0ACB6ZCD0_THEGA</name>
<evidence type="ECO:0000313" key="1">
    <source>
        <dbReference type="EMBL" id="KAF9647263.1"/>
    </source>
</evidence>
<reference evidence="1" key="1">
    <citation type="submission" date="2019-10" db="EMBL/GenBank/DDBJ databases">
        <authorList>
            <consortium name="DOE Joint Genome Institute"/>
            <person name="Kuo A."/>
            <person name="Miyauchi S."/>
            <person name="Kiss E."/>
            <person name="Drula E."/>
            <person name="Kohler A."/>
            <person name="Sanchez-Garcia M."/>
            <person name="Andreopoulos B."/>
            <person name="Barry K.W."/>
            <person name="Bonito G."/>
            <person name="Buee M."/>
            <person name="Carver A."/>
            <person name="Chen C."/>
            <person name="Cichocki N."/>
            <person name="Clum A."/>
            <person name="Culley D."/>
            <person name="Crous P.W."/>
            <person name="Fauchery L."/>
            <person name="Girlanda M."/>
            <person name="Hayes R."/>
            <person name="Keri Z."/>
            <person name="Labutti K."/>
            <person name="Lipzen A."/>
            <person name="Lombard V."/>
            <person name="Magnuson J."/>
            <person name="Maillard F."/>
            <person name="Morin E."/>
            <person name="Murat C."/>
            <person name="Nolan M."/>
            <person name="Ohm R."/>
            <person name="Pangilinan J."/>
            <person name="Pereira M."/>
            <person name="Perotto S."/>
            <person name="Peter M."/>
            <person name="Riley R."/>
            <person name="Sitrit Y."/>
            <person name="Stielow B."/>
            <person name="Szollosi G."/>
            <person name="Zifcakova L."/>
            <person name="Stursova M."/>
            <person name="Spatafora J.W."/>
            <person name="Tedersoo L."/>
            <person name="Vaario L.-M."/>
            <person name="Yamada A."/>
            <person name="Yan M."/>
            <person name="Wang P."/>
            <person name="Xu J."/>
            <person name="Bruns T."/>
            <person name="Baldrian P."/>
            <person name="Vilgalys R."/>
            <person name="Henrissat B."/>
            <person name="Grigoriev I.V."/>
            <person name="Hibbett D."/>
            <person name="Nagy L.G."/>
            <person name="Martin F.M."/>
        </authorList>
    </citation>
    <scope>NUCLEOTIDE SEQUENCE</scope>
    <source>
        <strain evidence="1">P2</strain>
    </source>
</reference>
<proteinExistence type="predicted"/>
<dbReference type="EMBL" id="MU118038">
    <property type="protein sequence ID" value="KAF9647263.1"/>
    <property type="molecule type" value="Genomic_DNA"/>
</dbReference>
<reference evidence="1" key="2">
    <citation type="journal article" date="2020" name="Nat. Commun.">
        <title>Large-scale genome sequencing of mycorrhizal fungi provides insights into the early evolution of symbiotic traits.</title>
        <authorList>
            <person name="Miyauchi S."/>
            <person name="Kiss E."/>
            <person name="Kuo A."/>
            <person name="Drula E."/>
            <person name="Kohler A."/>
            <person name="Sanchez-Garcia M."/>
            <person name="Morin E."/>
            <person name="Andreopoulos B."/>
            <person name="Barry K.W."/>
            <person name="Bonito G."/>
            <person name="Buee M."/>
            <person name="Carver A."/>
            <person name="Chen C."/>
            <person name="Cichocki N."/>
            <person name="Clum A."/>
            <person name="Culley D."/>
            <person name="Crous P.W."/>
            <person name="Fauchery L."/>
            <person name="Girlanda M."/>
            <person name="Hayes R.D."/>
            <person name="Keri Z."/>
            <person name="LaButti K."/>
            <person name="Lipzen A."/>
            <person name="Lombard V."/>
            <person name="Magnuson J."/>
            <person name="Maillard F."/>
            <person name="Murat C."/>
            <person name="Nolan M."/>
            <person name="Ohm R.A."/>
            <person name="Pangilinan J."/>
            <person name="Pereira M.F."/>
            <person name="Perotto S."/>
            <person name="Peter M."/>
            <person name="Pfister S."/>
            <person name="Riley R."/>
            <person name="Sitrit Y."/>
            <person name="Stielow J.B."/>
            <person name="Szollosi G."/>
            <person name="Zifcakova L."/>
            <person name="Stursova M."/>
            <person name="Spatafora J.W."/>
            <person name="Tedersoo L."/>
            <person name="Vaario L.M."/>
            <person name="Yamada A."/>
            <person name="Yan M."/>
            <person name="Wang P."/>
            <person name="Xu J."/>
            <person name="Bruns T."/>
            <person name="Baldrian P."/>
            <person name="Vilgalys R."/>
            <person name="Dunand C."/>
            <person name="Henrissat B."/>
            <person name="Grigoriev I.V."/>
            <person name="Hibbett D."/>
            <person name="Nagy L.G."/>
            <person name="Martin F.M."/>
        </authorList>
    </citation>
    <scope>NUCLEOTIDE SEQUENCE</scope>
    <source>
        <strain evidence="1">P2</strain>
    </source>
</reference>
<organism evidence="1 2">
    <name type="scientific">Thelephora ganbajun</name>
    <name type="common">Ganba fungus</name>
    <dbReference type="NCBI Taxonomy" id="370292"/>
    <lineage>
        <taxon>Eukaryota</taxon>
        <taxon>Fungi</taxon>
        <taxon>Dikarya</taxon>
        <taxon>Basidiomycota</taxon>
        <taxon>Agaricomycotina</taxon>
        <taxon>Agaricomycetes</taxon>
        <taxon>Thelephorales</taxon>
        <taxon>Thelephoraceae</taxon>
        <taxon>Thelephora</taxon>
    </lineage>
</organism>
<keyword evidence="2" id="KW-1185">Reference proteome</keyword>
<comment type="caution">
    <text evidence="1">The sequence shown here is derived from an EMBL/GenBank/DDBJ whole genome shotgun (WGS) entry which is preliminary data.</text>
</comment>
<gene>
    <name evidence="1" type="ORF">BDM02DRAFT_3117401</name>
</gene>
<dbReference type="Proteomes" id="UP000886501">
    <property type="component" value="Unassembled WGS sequence"/>
</dbReference>
<evidence type="ECO:0000313" key="2">
    <source>
        <dbReference type="Proteomes" id="UP000886501"/>
    </source>
</evidence>
<accession>A0ACB6ZCD0</accession>
<sequence length="142" mass="13918">MNVRPPATVDGHASIEAGVPPTKEGYSPSYSVPWHRQKKWRIFMLIGAIVVIGAVVGGAVGGTLGSKNNTSKGPSHGPSTVSLPTSTGTSIVNAPAQSSAANGAPLPGSSPISVSTAGPGAIPSTVGSGVHTLRIDGVTGSG</sequence>